<dbReference type="EMBL" id="CR936257">
    <property type="protein sequence ID" value="CAI49956.1"/>
    <property type="molecule type" value="Genomic_DNA"/>
</dbReference>
<dbReference type="OrthoDB" id="387330at2157"/>
<evidence type="ECO:0000313" key="2">
    <source>
        <dbReference type="EMBL" id="CAI49956.1"/>
    </source>
</evidence>
<accession>A0A1U7EXQ0</accession>
<dbReference type="HOGENOM" id="CLU_1709181_0_0_2"/>
<dbReference type="AlphaFoldDB" id="A0A1U7EXQ0"/>
<feature type="transmembrane region" description="Helical" evidence="1">
    <location>
        <begin position="127"/>
        <end position="148"/>
    </location>
</feature>
<organism evidence="2 3">
    <name type="scientific">Natronomonas pharaonis (strain ATCC 35678 / DSM 2160 / CIP 103997 / JCM 8858 / NBRC 14720 / NCIMB 2260 / Gabara)</name>
    <name type="common">Halobacterium pharaonis</name>
    <dbReference type="NCBI Taxonomy" id="348780"/>
    <lineage>
        <taxon>Archaea</taxon>
        <taxon>Methanobacteriati</taxon>
        <taxon>Methanobacteriota</taxon>
        <taxon>Stenosarchaea group</taxon>
        <taxon>Halobacteria</taxon>
        <taxon>Halobacteriales</taxon>
        <taxon>Natronomonadaceae</taxon>
        <taxon>Natronomonas</taxon>
    </lineage>
</organism>
<dbReference type="Proteomes" id="UP000002698">
    <property type="component" value="Chromosome"/>
</dbReference>
<gene>
    <name evidence="2" type="ordered locus">NP_3730A</name>
</gene>
<dbReference type="RefSeq" id="WP_011323573.1">
    <property type="nucleotide sequence ID" value="NC_007426.1"/>
</dbReference>
<feature type="transmembrane region" description="Helical" evidence="1">
    <location>
        <begin position="53"/>
        <end position="81"/>
    </location>
</feature>
<feature type="transmembrane region" description="Helical" evidence="1">
    <location>
        <begin position="12"/>
        <end position="33"/>
    </location>
</feature>
<proteinExistence type="predicted"/>
<feature type="transmembrane region" description="Helical" evidence="1">
    <location>
        <begin position="93"/>
        <end position="115"/>
    </location>
</feature>
<keyword evidence="1" id="KW-0472">Membrane</keyword>
<keyword evidence="1" id="KW-1133">Transmembrane helix</keyword>
<keyword evidence="3" id="KW-1185">Reference proteome</keyword>
<evidence type="ECO:0000313" key="3">
    <source>
        <dbReference type="Proteomes" id="UP000002698"/>
    </source>
</evidence>
<dbReference type="GeneID" id="3701850"/>
<keyword evidence="1" id="KW-0812">Transmembrane</keyword>
<dbReference type="EnsemblBacteria" id="CAI49956">
    <property type="protein sequence ID" value="CAI49956"/>
    <property type="gene ID" value="NP_3730A"/>
</dbReference>
<name>A0A1U7EXQ0_NATPD</name>
<evidence type="ECO:0000256" key="1">
    <source>
        <dbReference type="SAM" id="Phobius"/>
    </source>
</evidence>
<sequence length="153" mass="15055">MTRVRDTAVGLVAVYGGLSLAVGVLAFLGARWAHTYFITAATGDAVAELGPAFVNTVLLQLGVTVLALTPVMSTLAGVLVGRGIFQPVRSIQVAAVGGFVGTLVFGLVVAALGSLGTAAGSLWTTSYLSVLVAASVLAALTGGIGAAVGGRLA</sequence>
<dbReference type="KEGG" id="nph:NP_3730A"/>
<dbReference type="eggNOG" id="arCOG14898">
    <property type="taxonomic scope" value="Archaea"/>
</dbReference>
<reference evidence="2 3" key="1">
    <citation type="journal article" date="2005" name="Genome Res.">
        <title>Living with two extremes: conclusions from the genome sequence of Natronomonas pharaonis.</title>
        <authorList>
            <person name="Falb M."/>
            <person name="Pfeiffer F."/>
            <person name="Palm P."/>
            <person name="Rodewald K."/>
            <person name="Hickmann V."/>
            <person name="Tittor J."/>
            <person name="Oesterhelt D."/>
        </authorList>
    </citation>
    <scope>NUCLEOTIDE SEQUENCE [LARGE SCALE GENOMIC DNA]</scope>
    <source>
        <strain evidence="3">ATCC 35678 / DSM 2160 / CIP 103997 / JCM 8858 / NBRC 14720 / NCIMB 2260 / Gabara</strain>
    </source>
</reference>
<protein>
    <submittedName>
        <fullName evidence="2">Uncharacterized protein</fullName>
    </submittedName>
</protein>